<dbReference type="Proteomes" id="UP000028760">
    <property type="component" value="Unassembled WGS sequence"/>
</dbReference>
<name>A0A096M2V3_POEFO</name>
<dbReference type="AlphaFoldDB" id="A0A096M2V3"/>
<dbReference type="Ensembl" id="ENSPFOT00000027007.1">
    <property type="protein sequence ID" value="ENSPFOP00000025744.1"/>
    <property type="gene ID" value="ENSPFOG00000024765.1"/>
</dbReference>
<proteinExistence type="predicted"/>
<evidence type="ECO:0000256" key="1">
    <source>
        <dbReference type="SAM" id="MobiDB-lite"/>
    </source>
</evidence>
<feature type="region of interest" description="Disordered" evidence="1">
    <location>
        <begin position="104"/>
        <end position="127"/>
    </location>
</feature>
<reference evidence="3" key="1">
    <citation type="submission" date="2013-10" db="EMBL/GenBank/DDBJ databases">
        <authorList>
            <person name="Schartl M."/>
            <person name="Warren W."/>
        </authorList>
    </citation>
    <scope>NUCLEOTIDE SEQUENCE [LARGE SCALE GENOMIC DNA]</scope>
    <source>
        <strain evidence="3">female</strain>
    </source>
</reference>
<reference evidence="2" key="3">
    <citation type="submission" date="2025-09" db="UniProtKB">
        <authorList>
            <consortium name="Ensembl"/>
        </authorList>
    </citation>
    <scope>IDENTIFICATION</scope>
</reference>
<evidence type="ECO:0000313" key="3">
    <source>
        <dbReference type="Proteomes" id="UP000028760"/>
    </source>
</evidence>
<organism evidence="2 3">
    <name type="scientific">Poecilia formosa</name>
    <name type="common">Amazon molly</name>
    <name type="synonym">Limia formosa</name>
    <dbReference type="NCBI Taxonomy" id="48698"/>
    <lineage>
        <taxon>Eukaryota</taxon>
        <taxon>Metazoa</taxon>
        <taxon>Chordata</taxon>
        <taxon>Craniata</taxon>
        <taxon>Vertebrata</taxon>
        <taxon>Euteleostomi</taxon>
        <taxon>Actinopterygii</taxon>
        <taxon>Neopterygii</taxon>
        <taxon>Teleostei</taxon>
        <taxon>Neoteleostei</taxon>
        <taxon>Acanthomorphata</taxon>
        <taxon>Ovalentaria</taxon>
        <taxon>Atherinomorphae</taxon>
        <taxon>Cyprinodontiformes</taxon>
        <taxon>Poeciliidae</taxon>
        <taxon>Poeciliinae</taxon>
        <taxon>Poecilia</taxon>
    </lineage>
</organism>
<evidence type="ECO:0000313" key="2">
    <source>
        <dbReference type="Ensembl" id="ENSPFOP00000025744.1"/>
    </source>
</evidence>
<accession>A0A096M2V3</accession>
<keyword evidence="3" id="KW-1185">Reference proteome</keyword>
<feature type="compositionally biased region" description="Basic and acidic residues" evidence="1">
    <location>
        <begin position="43"/>
        <end position="90"/>
    </location>
</feature>
<protein>
    <submittedName>
        <fullName evidence="2">Uncharacterized protein</fullName>
    </submittedName>
</protein>
<dbReference type="EMBL" id="AYCK01001566">
    <property type="status" value="NOT_ANNOTATED_CDS"/>
    <property type="molecule type" value="Genomic_DNA"/>
</dbReference>
<feature type="compositionally biased region" description="Basic and acidic residues" evidence="1">
    <location>
        <begin position="1"/>
        <end position="33"/>
    </location>
</feature>
<sequence length="127" mass="14644">ESEKQQENIGRAEKERKEELESKGSEDEHEGKGRRGNRVKSLSKRDDENEQEMKSKEEEGNEECIKRSLVRTEEEEKAQKDTDSVKTEKFSVFKLLKPHQLASVFSKNKSTEEKEEQSGESDVVVNA</sequence>
<feature type="region of interest" description="Disordered" evidence="1">
    <location>
        <begin position="1"/>
        <end position="90"/>
    </location>
</feature>
<reference evidence="2" key="2">
    <citation type="submission" date="2025-08" db="UniProtKB">
        <authorList>
            <consortium name="Ensembl"/>
        </authorList>
    </citation>
    <scope>IDENTIFICATION</scope>
</reference>